<evidence type="ECO:0000313" key="2">
    <source>
        <dbReference type="Proteomes" id="UP000297245"/>
    </source>
</evidence>
<dbReference type="EMBL" id="ML179059">
    <property type="protein sequence ID" value="THV04203.1"/>
    <property type="molecule type" value="Genomic_DNA"/>
</dbReference>
<sequence>MSQAMGPQPCKHMVDILSLYRCAIAIASNACLEVRVPIEHATAVLTTINRQTVQASLLAFRSTDWWCLSSLQTRAVKGILMKQGQGHPASPLSHLHTMPEALLLTAACVWMLNSLHHHPDDGAASRHLMLAAFLVTDAERRNIHPSTLLFQASGTPKDSAGHTNSLVPYAPNGLVFLRFIKVATRIPCMNYGGLDMNDYAYNYFFGDCYEDVRLKYTRLTLVPALGSGVNGRCAVTQCKTVSADSSQNVAGHNCQGQMRVAQMTHRYQPIQTPPKVVILELKLKLCSSTLQAKG</sequence>
<accession>A0A4S8MMQ1</accession>
<proteinExistence type="predicted"/>
<reference evidence="1 2" key="1">
    <citation type="journal article" date="2019" name="Nat. Ecol. Evol.">
        <title>Megaphylogeny resolves global patterns of mushroom evolution.</title>
        <authorList>
            <person name="Varga T."/>
            <person name="Krizsan K."/>
            <person name="Foldi C."/>
            <person name="Dima B."/>
            <person name="Sanchez-Garcia M."/>
            <person name="Sanchez-Ramirez S."/>
            <person name="Szollosi G.J."/>
            <person name="Szarkandi J.G."/>
            <person name="Papp V."/>
            <person name="Albert L."/>
            <person name="Andreopoulos W."/>
            <person name="Angelini C."/>
            <person name="Antonin V."/>
            <person name="Barry K.W."/>
            <person name="Bougher N.L."/>
            <person name="Buchanan P."/>
            <person name="Buyck B."/>
            <person name="Bense V."/>
            <person name="Catcheside P."/>
            <person name="Chovatia M."/>
            <person name="Cooper J."/>
            <person name="Damon W."/>
            <person name="Desjardin D."/>
            <person name="Finy P."/>
            <person name="Geml J."/>
            <person name="Haridas S."/>
            <person name="Hughes K."/>
            <person name="Justo A."/>
            <person name="Karasinski D."/>
            <person name="Kautmanova I."/>
            <person name="Kiss B."/>
            <person name="Kocsube S."/>
            <person name="Kotiranta H."/>
            <person name="LaButti K.M."/>
            <person name="Lechner B.E."/>
            <person name="Liimatainen K."/>
            <person name="Lipzen A."/>
            <person name="Lukacs Z."/>
            <person name="Mihaltcheva S."/>
            <person name="Morgado L.N."/>
            <person name="Niskanen T."/>
            <person name="Noordeloos M.E."/>
            <person name="Ohm R.A."/>
            <person name="Ortiz-Santana B."/>
            <person name="Ovrebo C."/>
            <person name="Racz N."/>
            <person name="Riley R."/>
            <person name="Savchenko A."/>
            <person name="Shiryaev A."/>
            <person name="Soop K."/>
            <person name="Spirin V."/>
            <person name="Szebenyi C."/>
            <person name="Tomsovsky M."/>
            <person name="Tulloss R.E."/>
            <person name="Uehling J."/>
            <person name="Grigoriev I.V."/>
            <person name="Vagvolgyi C."/>
            <person name="Papp T."/>
            <person name="Martin F.M."/>
            <person name="Miettinen O."/>
            <person name="Hibbett D.S."/>
            <person name="Nagy L.G."/>
        </authorList>
    </citation>
    <scope>NUCLEOTIDE SEQUENCE [LARGE SCALE GENOMIC DNA]</scope>
    <source>
        <strain evidence="1 2">CBS 962.96</strain>
    </source>
</reference>
<organism evidence="1 2">
    <name type="scientific">Dendrothele bispora (strain CBS 962.96)</name>
    <dbReference type="NCBI Taxonomy" id="1314807"/>
    <lineage>
        <taxon>Eukaryota</taxon>
        <taxon>Fungi</taxon>
        <taxon>Dikarya</taxon>
        <taxon>Basidiomycota</taxon>
        <taxon>Agaricomycotina</taxon>
        <taxon>Agaricomycetes</taxon>
        <taxon>Agaricomycetidae</taxon>
        <taxon>Agaricales</taxon>
        <taxon>Agaricales incertae sedis</taxon>
        <taxon>Dendrothele</taxon>
    </lineage>
</organism>
<dbReference type="AlphaFoldDB" id="A0A4S8MMQ1"/>
<keyword evidence="2" id="KW-1185">Reference proteome</keyword>
<protein>
    <submittedName>
        <fullName evidence="1">Uncharacterized protein</fullName>
    </submittedName>
</protein>
<name>A0A4S8MMQ1_DENBC</name>
<gene>
    <name evidence="1" type="ORF">K435DRAFT_851203</name>
</gene>
<evidence type="ECO:0000313" key="1">
    <source>
        <dbReference type="EMBL" id="THV04203.1"/>
    </source>
</evidence>
<dbReference type="OrthoDB" id="3261690at2759"/>
<dbReference type="Proteomes" id="UP000297245">
    <property type="component" value="Unassembled WGS sequence"/>
</dbReference>